<sequence length="95" mass="9995">MKQALSFLSILLLASSVALPVEGASEATGRGKTDTKQGLTLDDIGRGVKSAAKHIEEEIPKIGPAIGKAFKHVTGREKEAGKSKEAPQRSTKPKT</sequence>
<gene>
    <name evidence="3" type="ORF">NSPZN2_50275</name>
</gene>
<dbReference type="Proteomes" id="UP000675880">
    <property type="component" value="Unassembled WGS sequence"/>
</dbReference>
<feature type="chain" id="PRO_5046570453" evidence="2">
    <location>
        <begin position="21"/>
        <end position="95"/>
    </location>
</feature>
<proteinExistence type="predicted"/>
<feature type="signal peptide" evidence="2">
    <location>
        <begin position="1"/>
        <end position="20"/>
    </location>
</feature>
<evidence type="ECO:0000256" key="1">
    <source>
        <dbReference type="SAM" id="MobiDB-lite"/>
    </source>
</evidence>
<evidence type="ECO:0000313" key="4">
    <source>
        <dbReference type="Proteomes" id="UP000675880"/>
    </source>
</evidence>
<comment type="caution">
    <text evidence="3">The sequence shown here is derived from an EMBL/GenBank/DDBJ whole genome shotgun (WGS) entry which is preliminary data.</text>
</comment>
<reference evidence="3 4" key="1">
    <citation type="submission" date="2021-02" db="EMBL/GenBank/DDBJ databases">
        <authorList>
            <person name="Han P."/>
        </authorList>
    </citation>
    <scope>NUCLEOTIDE SEQUENCE [LARGE SCALE GENOMIC DNA]</scope>
    <source>
        <strain evidence="3">Candidatus Nitrospira sp. ZN2</strain>
    </source>
</reference>
<evidence type="ECO:0000256" key="2">
    <source>
        <dbReference type="SAM" id="SignalP"/>
    </source>
</evidence>
<name>A0ABN7M7C1_9BACT</name>
<organism evidence="3 4">
    <name type="scientific">Nitrospira defluvii</name>
    <dbReference type="NCBI Taxonomy" id="330214"/>
    <lineage>
        <taxon>Bacteria</taxon>
        <taxon>Pseudomonadati</taxon>
        <taxon>Nitrospirota</taxon>
        <taxon>Nitrospiria</taxon>
        <taxon>Nitrospirales</taxon>
        <taxon>Nitrospiraceae</taxon>
        <taxon>Nitrospira</taxon>
    </lineage>
</organism>
<accession>A0ABN7M7C1</accession>
<feature type="region of interest" description="Disordered" evidence="1">
    <location>
        <begin position="71"/>
        <end position="95"/>
    </location>
</feature>
<evidence type="ECO:0000313" key="3">
    <source>
        <dbReference type="EMBL" id="CAE6789504.1"/>
    </source>
</evidence>
<feature type="compositionally biased region" description="Basic and acidic residues" evidence="1">
    <location>
        <begin position="74"/>
        <end position="87"/>
    </location>
</feature>
<protein>
    <submittedName>
        <fullName evidence="3">Uncharacterized protein</fullName>
    </submittedName>
</protein>
<dbReference type="RefSeq" id="WP_213043846.1">
    <property type="nucleotide sequence ID" value="NZ_CAJNBJ010000018.1"/>
</dbReference>
<keyword evidence="4" id="KW-1185">Reference proteome</keyword>
<keyword evidence="2" id="KW-0732">Signal</keyword>
<dbReference type="EMBL" id="CAJNBJ010000018">
    <property type="protein sequence ID" value="CAE6789504.1"/>
    <property type="molecule type" value="Genomic_DNA"/>
</dbReference>